<reference evidence="3 4" key="1">
    <citation type="journal article" date="2019" name="Int. J. Syst. Evol. Microbiol.">
        <title>The Global Catalogue of Microorganisms (GCM) 10K type strain sequencing project: providing services to taxonomists for standard genome sequencing and annotation.</title>
        <authorList>
            <consortium name="The Broad Institute Genomics Platform"/>
            <consortium name="The Broad Institute Genome Sequencing Center for Infectious Disease"/>
            <person name="Wu L."/>
            <person name="Ma J."/>
        </authorList>
    </citation>
    <scope>NUCLEOTIDE SEQUENCE [LARGE SCALE GENOMIC DNA]</scope>
    <source>
        <strain evidence="3 4">JCM 14304</strain>
    </source>
</reference>
<organism evidence="3 4">
    <name type="scientific">Kribbella karoonensis</name>
    <dbReference type="NCBI Taxonomy" id="324851"/>
    <lineage>
        <taxon>Bacteria</taxon>
        <taxon>Bacillati</taxon>
        <taxon>Actinomycetota</taxon>
        <taxon>Actinomycetes</taxon>
        <taxon>Propionibacteriales</taxon>
        <taxon>Kribbellaceae</taxon>
        <taxon>Kribbella</taxon>
    </lineage>
</organism>
<proteinExistence type="inferred from homology"/>
<dbReference type="EMBL" id="BAAAND010000004">
    <property type="protein sequence ID" value="GAA1578675.1"/>
    <property type="molecule type" value="Genomic_DNA"/>
</dbReference>
<protein>
    <submittedName>
        <fullName evidence="3">ROK family protein</fullName>
    </submittedName>
</protein>
<comment type="caution">
    <text evidence="3">The sequence shown here is derived from an EMBL/GenBank/DDBJ whole genome shotgun (WGS) entry which is preliminary data.</text>
</comment>
<accession>A0ABN2DJB1</accession>
<feature type="compositionally biased region" description="Low complexity" evidence="2">
    <location>
        <begin position="33"/>
        <end position="42"/>
    </location>
</feature>
<gene>
    <name evidence="3" type="ORF">GCM10009742_23420</name>
</gene>
<dbReference type="Gene3D" id="3.30.420.40">
    <property type="match status" value="2"/>
</dbReference>
<dbReference type="Proteomes" id="UP001500190">
    <property type="component" value="Unassembled WGS sequence"/>
</dbReference>
<dbReference type="InterPro" id="IPR000600">
    <property type="entry name" value="ROK"/>
</dbReference>
<keyword evidence="4" id="KW-1185">Reference proteome</keyword>
<sequence length="312" mass="30859">MTAGILVADIGGTKIAAARTDTTGALVTKILQSPTPTGAGAPETPPPSAPSAGAGRVVDVVVGLLEELREPGDRAVGISAAGVVDVAAGKVLTATSSIGRWGGTPLGPLVSQRLGLPVWVIGDGNAFGVGLSIEYGVPNLLALVAGTGIGGSLILNGEPVLGAHHAGGHFGHVVAAEAAGMPCPCGRIGHLEAVASGYGILAWYHAHGGDPAVATTRDLARRTDELARAALHTGGTALGAAAAGLVNAIDPQLVVVAGSVARAGEVWEPALRTAYRDGLIPAVAETRLEVSAGGAETALRGAAHYVMRRTAA</sequence>
<evidence type="ECO:0000256" key="2">
    <source>
        <dbReference type="SAM" id="MobiDB-lite"/>
    </source>
</evidence>
<dbReference type="SUPFAM" id="SSF53067">
    <property type="entry name" value="Actin-like ATPase domain"/>
    <property type="match status" value="1"/>
</dbReference>
<dbReference type="InterPro" id="IPR043129">
    <property type="entry name" value="ATPase_NBD"/>
</dbReference>
<dbReference type="RefSeq" id="WP_344190025.1">
    <property type="nucleotide sequence ID" value="NZ_BAAAND010000004.1"/>
</dbReference>
<evidence type="ECO:0000256" key="1">
    <source>
        <dbReference type="ARBA" id="ARBA00006479"/>
    </source>
</evidence>
<feature type="region of interest" description="Disordered" evidence="2">
    <location>
        <begin position="32"/>
        <end position="54"/>
    </location>
</feature>
<evidence type="ECO:0000313" key="4">
    <source>
        <dbReference type="Proteomes" id="UP001500190"/>
    </source>
</evidence>
<name>A0ABN2DJB1_9ACTN</name>
<comment type="similarity">
    <text evidence="1">Belongs to the ROK (NagC/XylR) family.</text>
</comment>
<dbReference type="PANTHER" id="PTHR18964">
    <property type="entry name" value="ROK (REPRESSOR, ORF, KINASE) FAMILY"/>
    <property type="match status" value="1"/>
</dbReference>
<dbReference type="PANTHER" id="PTHR18964:SF169">
    <property type="entry name" value="N-ACETYLMANNOSAMINE KINASE"/>
    <property type="match status" value="1"/>
</dbReference>
<dbReference type="Pfam" id="PF00480">
    <property type="entry name" value="ROK"/>
    <property type="match status" value="1"/>
</dbReference>
<evidence type="ECO:0000313" key="3">
    <source>
        <dbReference type="EMBL" id="GAA1578675.1"/>
    </source>
</evidence>